<gene>
    <name evidence="2" type="ORF">FCM35_KLT01275</name>
</gene>
<dbReference type="OrthoDB" id="10266706at2759"/>
<dbReference type="Pfam" id="PF07995">
    <property type="entry name" value="GSDH"/>
    <property type="match status" value="1"/>
</dbReference>
<dbReference type="SUPFAM" id="SSF50952">
    <property type="entry name" value="Soluble quinoprotein glucose dehydrogenase"/>
    <property type="match status" value="1"/>
</dbReference>
<dbReference type="AlphaFoldDB" id="A0A833VTW7"/>
<sequence length="316" mass="35143">MTTGHRATIASKIEVRRIFTIGLPYIDQHAGEIFFGPKDGYLYLTTGHGGNNTHGDPWNFSQKKKSLLGKVLRLDINHFPTPAEIVSLGLWGNYTIPSDNPYTNDTELKPEIWALGFRNPWRCSFDSERPSYLFCGDTGQDRANASSTFEKVNLVTKDGNYGWRVYDGFDLFSPNYAPGGSTPPDSINPIFPILGYHHGETQNPSFSALVAGYVYRAKADPCLSGRFIYADILAADMWAAAETPYMSGNFTTQKVNFTCSKTTPIPCSFVGSTSIPQLSFLLSIGQDNNKDLFYITRTGVYRIVRSVHCGYKCNKS</sequence>
<dbReference type="PANTHER" id="PTHR19328:SF13">
    <property type="entry name" value="HIPL1 PROTEIN"/>
    <property type="match status" value="1"/>
</dbReference>
<dbReference type="InterPro" id="IPR011041">
    <property type="entry name" value="Quinoprot_gluc/sorb_DH_b-prop"/>
</dbReference>
<dbReference type="EMBL" id="SWLB01000010">
    <property type="protein sequence ID" value="KAF3333584.1"/>
    <property type="molecule type" value="Genomic_DNA"/>
</dbReference>
<name>A0A833VTW7_9POAL</name>
<dbReference type="InterPro" id="IPR011042">
    <property type="entry name" value="6-blade_b-propeller_TolB-like"/>
</dbReference>
<reference evidence="2" key="1">
    <citation type="submission" date="2020-01" db="EMBL/GenBank/DDBJ databases">
        <title>Genome sequence of Kobresia littledalei, the first chromosome-level genome in the family Cyperaceae.</title>
        <authorList>
            <person name="Qu G."/>
        </authorList>
    </citation>
    <scope>NUCLEOTIDE SEQUENCE</scope>
    <source>
        <strain evidence="2">C.B.Clarke</strain>
        <tissue evidence="2">Leaf</tissue>
    </source>
</reference>
<proteinExistence type="predicted"/>
<organism evidence="2 3">
    <name type="scientific">Carex littledalei</name>
    <dbReference type="NCBI Taxonomy" id="544730"/>
    <lineage>
        <taxon>Eukaryota</taxon>
        <taxon>Viridiplantae</taxon>
        <taxon>Streptophyta</taxon>
        <taxon>Embryophyta</taxon>
        <taxon>Tracheophyta</taxon>
        <taxon>Spermatophyta</taxon>
        <taxon>Magnoliopsida</taxon>
        <taxon>Liliopsida</taxon>
        <taxon>Poales</taxon>
        <taxon>Cyperaceae</taxon>
        <taxon>Cyperoideae</taxon>
        <taxon>Cariceae</taxon>
        <taxon>Carex</taxon>
        <taxon>Carex subgen. Euthyceras</taxon>
    </lineage>
</organism>
<dbReference type="InterPro" id="IPR012938">
    <property type="entry name" value="Glc/Sorbosone_DH"/>
</dbReference>
<evidence type="ECO:0000259" key="1">
    <source>
        <dbReference type="Pfam" id="PF07995"/>
    </source>
</evidence>
<dbReference type="Proteomes" id="UP000623129">
    <property type="component" value="Unassembled WGS sequence"/>
</dbReference>
<feature type="domain" description="Glucose/Sorbosone dehydrogenase" evidence="1">
    <location>
        <begin position="27"/>
        <end position="189"/>
    </location>
</feature>
<evidence type="ECO:0000313" key="2">
    <source>
        <dbReference type="EMBL" id="KAF3333584.1"/>
    </source>
</evidence>
<keyword evidence="3" id="KW-1185">Reference proteome</keyword>
<dbReference type="PANTHER" id="PTHR19328">
    <property type="entry name" value="HEDGEHOG-INTERACTING PROTEIN"/>
    <property type="match status" value="1"/>
</dbReference>
<evidence type="ECO:0000313" key="3">
    <source>
        <dbReference type="Proteomes" id="UP000623129"/>
    </source>
</evidence>
<dbReference type="Gene3D" id="2.120.10.30">
    <property type="entry name" value="TolB, C-terminal domain"/>
    <property type="match status" value="1"/>
</dbReference>
<protein>
    <submittedName>
        <fullName evidence="2">HIPL1 protein</fullName>
    </submittedName>
</protein>
<comment type="caution">
    <text evidence="2">The sequence shown here is derived from an EMBL/GenBank/DDBJ whole genome shotgun (WGS) entry which is preliminary data.</text>
</comment>
<accession>A0A833VTW7</accession>